<dbReference type="Pfam" id="PF02311">
    <property type="entry name" value="AraC_binding"/>
    <property type="match status" value="1"/>
</dbReference>
<dbReference type="Proteomes" id="UP001493487">
    <property type="component" value="Unassembled WGS sequence"/>
</dbReference>
<evidence type="ECO:0000256" key="1">
    <source>
        <dbReference type="ARBA" id="ARBA00023015"/>
    </source>
</evidence>
<evidence type="ECO:0000259" key="4">
    <source>
        <dbReference type="PROSITE" id="PS01124"/>
    </source>
</evidence>
<sequence length="290" mass="33459">MKDYGQEIAEFLYYTPGQLDKEGAFWPIRAGTTRAKPGYCAGPKKIESYSIHFVREGKVLLEYGDKRITLVSGDMFCLFPMRTYTYRAIDGMQEPQMSWLVIDGPGAERMLRLAGFRQETPFVVGGWTRTVQRTLDRIMNLMRKDAHPPISLPLEMQSHLYKLFAMLANEMTDAQEKESTDWLKRSMDYMDLHAAEGISVQQASEVAGVNRTYFSAVFTEKTGMTPIMYITKVRMDKAKRLLENTRTSITEIAYTLGYSSLYTFTRTFKNRFSLTPTDYRRLRNVEPVVQ</sequence>
<keyword evidence="2" id="KW-0238">DNA-binding</keyword>
<evidence type="ECO:0000256" key="2">
    <source>
        <dbReference type="ARBA" id="ARBA00023125"/>
    </source>
</evidence>
<feature type="domain" description="HTH araC/xylS-type" evidence="4">
    <location>
        <begin position="184"/>
        <end position="282"/>
    </location>
</feature>
<dbReference type="SMART" id="SM00342">
    <property type="entry name" value="HTH_ARAC"/>
    <property type="match status" value="1"/>
</dbReference>
<dbReference type="SUPFAM" id="SSF46689">
    <property type="entry name" value="Homeodomain-like"/>
    <property type="match status" value="2"/>
</dbReference>
<proteinExistence type="predicted"/>
<comment type="caution">
    <text evidence="5">The sequence shown here is derived from an EMBL/GenBank/DDBJ whole genome shotgun (WGS) entry which is preliminary data.</text>
</comment>
<dbReference type="InterPro" id="IPR037923">
    <property type="entry name" value="HTH-like"/>
</dbReference>
<dbReference type="PANTHER" id="PTHR43280">
    <property type="entry name" value="ARAC-FAMILY TRANSCRIPTIONAL REGULATOR"/>
    <property type="match status" value="1"/>
</dbReference>
<dbReference type="InterPro" id="IPR018062">
    <property type="entry name" value="HTH_AraC-typ_CS"/>
</dbReference>
<keyword evidence="1" id="KW-0805">Transcription regulation</keyword>
<dbReference type="Gene3D" id="1.10.10.60">
    <property type="entry name" value="Homeodomain-like"/>
    <property type="match status" value="2"/>
</dbReference>
<dbReference type="InterPro" id="IPR009057">
    <property type="entry name" value="Homeodomain-like_sf"/>
</dbReference>
<keyword evidence="3" id="KW-0804">Transcription</keyword>
<dbReference type="PROSITE" id="PS00041">
    <property type="entry name" value="HTH_ARAC_FAMILY_1"/>
    <property type="match status" value="1"/>
</dbReference>
<protein>
    <submittedName>
        <fullName evidence="5">AraC family transcriptional regulator</fullName>
    </submittedName>
</protein>
<reference evidence="5 6" key="1">
    <citation type="journal article" date="2023" name="Genome Announc.">
        <title>Pan-Genome Analyses of the Genus Cohnella and Proposal of the Novel Species Cohnella silvisoli sp. nov., Isolated from Forest Soil.</title>
        <authorList>
            <person name="Wang C."/>
            <person name="Mao L."/>
            <person name="Bao G."/>
            <person name="Zhu H."/>
        </authorList>
    </citation>
    <scope>NUCLEOTIDE SEQUENCE [LARGE SCALE GENOMIC DNA]</scope>
    <source>
        <strain evidence="5 6">NL03-T5-1</strain>
    </source>
</reference>
<dbReference type="InterPro" id="IPR020449">
    <property type="entry name" value="Tscrpt_reg_AraC-type_HTH"/>
</dbReference>
<dbReference type="SUPFAM" id="SSF51215">
    <property type="entry name" value="Regulatory protein AraC"/>
    <property type="match status" value="1"/>
</dbReference>
<evidence type="ECO:0000313" key="6">
    <source>
        <dbReference type="Proteomes" id="UP001493487"/>
    </source>
</evidence>
<dbReference type="RefSeq" id="WP_232189618.1">
    <property type="nucleotide sequence ID" value="NZ_JAIOAP010000021.1"/>
</dbReference>
<dbReference type="PROSITE" id="PS01124">
    <property type="entry name" value="HTH_ARAC_FAMILY_2"/>
    <property type="match status" value="1"/>
</dbReference>
<evidence type="ECO:0000313" key="5">
    <source>
        <dbReference type="EMBL" id="MEQ4486594.1"/>
    </source>
</evidence>
<organism evidence="5 6">
    <name type="scientific">Cohnella silvisoli</name>
    <dbReference type="NCBI Taxonomy" id="2873699"/>
    <lineage>
        <taxon>Bacteria</taxon>
        <taxon>Bacillati</taxon>
        <taxon>Bacillota</taxon>
        <taxon>Bacilli</taxon>
        <taxon>Bacillales</taxon>
        <taxon>Paenibacillaceae</taxon>
        <taxon>Cohnella</taxon>
    </lineage>
</organism>
<keyword evidence="6" id="KW-1185">Reference proteome</keyword>
<dbReference type="EMBL" id="JASKHM010000023">
    <property type="protein sequence ID" value="MEQ4486594.1"/>
    <property type="molecule type" value="Genomic_DNA"/>
</dbReference>
<accession>A0ABV1L2R2</accession>
<evidence type="ECO:0000256" key="3">
    <source>
        <dbReference type="ARBA" id="ARBA00023163"/>
    </source>
</evidence>
<gene>
    <name evidence="5" type="ORF">QJS35_29890</name>
</gene>
<dbReference type="InterPro" id="IPR003313">
    <property type="entry name" value="AraC-bd"/>
</dbReference>
<dbReference type="InterPro" id="IPR018060">
    <property type="entry name" value="HTH_AraC"/>
</dbReference>
<dbReference type="PRINTS" id="PR00032">
    <property type="entry name" value="HTHARAC"/>
</dbReference>
<dbReference type="Pfam" id="PF12833">
    <property type="entry name" value="HTH_18"/>
    <property type="match status" value="1"/>
</dbReference>
<name>A0ABV1L2R2_9BACL</name>
<dbReference type="PANTHER" id="PTHR43280:SF2">
    <property type="entry name" value="HTH-TYPE TRANSCRIPTIONAL REGULATOR EXSA"/>
    <property type="match status" value="1"/>
</dbReference>